<dbReference type="KEGG" id="cmr:Cycma_1895"/>
<dbReference type="Pfam" id="PF13505">
    <property type="entry name" value="OMP_b-brl"/>
    <property type="match status" value="1"/>
</dbReference>
<dbReference type="AlphaFoldDB" id="G0IYB2"/>
<dbReference type="OrthoDB" id="840327at2"/>
<proteinExistence type="predicted"/>
<keyword evidence="5" id="KW-1185">Reference proteome</keyword>
<evidence type="ECO:0000313" key="5">
    <source>
        <dbReference type="Proteomes" id="UP000001635"/>
    </source>
</evidence>
<organism evidence="4 5">
    <name type="scientific">Cyclobacterium marinum (strain ATCC 25205 / DSM 745 / LMG 13164 / NCIMB 1802)</name>
    <name type="common">Flectobacillus marinus</name>
    <dbReference type="NCBI Taxonomy" id="880070"/>
    <lineage>
        <taxon>Bacteria</taxon>
        <taxon>Pseudomonadati</taxon>
        <taxon>Bacteroidota</taxon>
        <taxon>Cytophagia</taxon>
        <taxon>Cytophagales</taxon>
        <taxon>Cyclobacteriaceae</taxon>
        <taxon>Cyclobacterium</taxon>
    </lineage>
</organism>
<feature type="chain" id="PRO_5003401383" description="Outer membrane protein beta-barrel domain-containing protein" evidence="2">
    <location>
        <begin position="20"/>
        <end position="180"/>
    </location>
</feature>
<keyword evidence="1 2" id="KW-0732">Signal</keyword>
<evidence type="ECO:0000313" key="4">
    <source>
        <dbReference type="EMBL" id="AEL25647.1"/>
    </source>
</evidence>
<sequence>MKKFVIVIFLNLVVSVTFAQQYDKAIYAGVFSPTSFGNYSKGTLGPSYGIKFDYHFNEKFALSSNYMFGRFNHTSDRNGLKIRENTNLFYLTFQKKFPLKKGWSLAVGTGIGYYLEYSSDEIDQATQITEFYRDFIMPLELNFSKNIGENLFAGVKTGLFITPFYSIGAFHLGPEIRYRF</sequence>
<gene>
    <name evidence="4" type="ordered locus">Cycma_1895</name>
</gene>
<protein>
    <recommendedName>
        <fullName evidence="3">Outer membrane protein beta-barrel domain-containing protein</fullName>
    </recommendedName>
</protein>
<evidence type="ECO:0000256" key="2">
    <source>
        <dbReference type="SAM" id="SignalP"/>
    </source>
</evidence>
<evidence type="ECO:0000259" key="3">
    <source>
        <dbReference type="Pfam" id="PF13505"/>
    </source>
</evidence>
<dbReference type="Proteomes" id="UP000001635">
    <property type="component" value="Chromosome"/>
</dbReference>
<feature type="signal peptide" evidence="2">
    <location>
        <begin position="1"/>
        <end position="19"/>
    </location>
</feature>
<accession>G0IYB2</accession>
<dbReference type="STRING" id="880070.Cycma_1895"/>
<name>G0IYB2_CYCMS</name>
<feature type="domain" description="Outer membrane protein beta-barrel" evidence="3">
    <location>
        <begin position="17"/>
        <end position="124"/>
    </location>
</feature>
<dbReference type="InterPro" id="IPR027385">
    <property type="entry name" value="Beta-barrel_OMP"/>
</dbReference>
<dbReference type="EMBL" id="CP002955">
    <property type="protein sequence ID" value="AEL25647.1"/>
    <property type="molecule type" value="Genomic_DNA"/>
</dbReference>
<dbReference type="RefSeq" id="WP_014019942.1">
    <property type="nucleotide sequence ID" value="NC_015914.1"/>
</dbReference>
<dbReference type="HOGENOM" id="CLU_1493862_0_0_10"/>
<evidence type="ECO:0000256" key="1">
    <source>
        <dbReference type="ARBA" id="ARBA00022729"/>
    </source>
</evidence>
<reference evidence="5" key="1">
    <citation type="submission" date="2011-07" db="EMBL/GenBank/DDBJ databases">
        <title>The complete genome of Cyclobacterium marinum DSM 745.</title>
        <authorList>
            <person name="Lucas S."/>
            <person name="Han J."/>
            <person name="Lapidus A."/>
            <person name="Bruce D."/>
            <person name="Goodwin L."/>
            <person name="Pitluck S."/>
            <person name="Peters L."/>
            <person name="Kyrpides N."/>
            <person name="Mavromatis K."/>
            <person name="Ivanova N."/>
            <person name="Ovchinnikova G."/>
            <person name="Chertkov O."/>
            <person name="Detter J.C."/>
            <person name="Tapia R."/>
            <person name="Han C."/>
            <person name="Land M."/>
            <person name="Hauser L."/>
            <person name="Markowitz V."/>
            <person name="Cheng J.-F."/>
            <person name="Hugenholtz P."/>
            <person name="Woyke T."/>
            <person name="Wu D."/>
            <person name="Tindall B."/>
            <person name="Schuetze A."/>
            <person name="Brambilla E."/>
            <person name="Klenk H.-P."/>
            <person name="Eisen J.A."/>
        </authorList>
    </citation>
    <scope>NUCLEOTIDE SEQUENCE [LARGE SCALE GENOMIC DNA]</scope>
    <source>
        <strain evidence="5">ATCC 25205 / DSM 745 / LMG 13164 / NCIMB 1802</strain>
    </source>
</reference>